<dbReference type="CDD" id="cd02233">
    <property type="entry name" value="cupin_HNL-like"/>
    <property type="match status" value="1"/>
</dbReference>
<dbReference type="InterPro" id="IPR013096">
    <property type="entry name" value="Cupin_2"/>
</dbReference>
<dbReference type="SUPFAM" id="SSF51182">
    <property type="entry name" value="RmlC-like cupins"/>
    <property type="match status" value="1"/>
</dbReference>
<evidence type="ECO:0000256" key="1">
    <source>
        <dbReference type="SAM" id="SignalP"/>
    </source>
</evidence>
<reference evidence="3 4" key="1">
    <citation type="submission" date="2016-10" db="EMBL/GenBank/DDBJ databases">
        <title>Rodentibacter gen. nov. and new species.</title>
        <authorList>
            <person name="Christensen H."/>
        </authorList>
    </citation>
    <scope>NUCLEOTIDE SEQUENCE [LARGE SCALE GENOMIC DNA]</scope>
    <source>
        <strain evidence="3 4">CCUG17206</strain>
    </source>
</reference>
<evidence type="ECO:0000313" key="4">
    <source>
        <dbReference type="Proteomes" id="UP000189433"/>
    </source>
</evidence>
<organism evidence="3 4">
    <name type="scientific">Rodentibacter rarus</name>
    <dbReference type="NCBI Taxonomy" id="1908260"/>
    <lineage>
        <taxon>Bacteria</taxon>
        <taxon>Pseudomonadati</taxon>
        <taxon>Pseudomonadota</taxon>
        <taxon>Gammaproteobacteria</taxon>
        <taxon>Pasteurellales</taxon>
        <taxon>Pasteurellaceae</taxon>
        <taxon>Rodentibacter</taxon>
    </lineage>
</organism>
<dbReference type="Proteomes" id="UP000189433">
    <property type="component" value="Unassembled WGS sequence"/>
</dbReference>
<feature type="signal peptide" evidence="1">
    <location>
        <begin position="1"/>
        <end position="20"/>
    </location>
</feature>
<name>A0A1V3IQ22_9PAST</name>
<evidence type="ECO:0000259" key="2">
    <source>
        <dbReference type="Pfam" id="PF07883"/>
    </source>
</evidence>
<keyword evidence="4" id="KW-1185">Reference proteome</keyword>
<dbReference type="Gene3D" id="2.60.120.10">
    <property type="entry name" value="Jelly Rolls"/>
    <property type="match status" value="1"/>
</dbReference>
<feature type="chain" id="PRO_5013342026" evidence="1">
    <location>
        <begin position="21"/>
        <end position="366"/>
    </location>
</feature>
<dbReference type="AlphaFoldDB" id="A0A1V3IQ22"/>
<keyword evidence="1" id="KW-0732">Signal</keyword>
<dbReference type="OrthoDB" id="9802489at2"/>
<comment type="caution">
    <text evidence="3">The sequence shown here is derived from an EMBL/GenBank/DDBJ whole genome shotgun (WGS) entry which is preliminary data.</text>
</comment>
<dbReference type="STRING" id="1908260.BKK50_02715"/>
<dbReference type="InterPro" id="IPR029032">
    <property type="entry name" value="AhpD-like"/>
</dbReference>
<dbReference type="Pfam" id="PF07883">
    <property type="entry name" value="Cupin_2"/>
    <property type="match status" value="1"/>
</dbReference>
<protein>
    <submittedName>
        <fullName evidence="3">Carboxymuconolactone decarboxylase</fullName>
    </submittedName>
</protein>
<dbReference type="PANTHER" id="PTHR43698">
    <property type="entry name" value="RIBD C-TERMINAL DOMAIN CONTAINING PROTEIN"/>
    <property type="match status" value="1"/>
</dbReference>
<dbReference type="InterPro" id="IPR014710">
    <property type="entry name" value="RmlC-like_jellyroll"/>
</dbReference>
<dbReference type="InterPro" id="IPR011051">
    <property type="entry name" value="RmlC_Cupin_sf"/>
</dbReference>
<evidence type="ECO:0000313" key="3">
    <source>
        <dbReference type="EMBL" id="OOF44348.1"/>
    </source>
</evidence>
<accession>A0A1V3IQ22</accession>
<proteinExistence type="predicted"/>
<dbReference type="PANTHER" id="PTHR43698:SF1">
    <property type="entry name" value="BLL4564 PROTEIN"/>
    <property type="match status" value="1"/>
</dbReference>
<feature type="domain" description="Cupin type-2" evidence="2">
    <location>
        <begin position="61"/>
        <end position="122"/>
    </location>
</feature>
<sequence>MKKTFLFSTALAFATLPALAEQTITPYTQHQWISVPAEYFSGDARFTRLPEMPNSPDGSAMVEFQAGTVTDWHSHSYGQYLIVTEGEGRTQEWGKPIQIIKKGDVVWCPPNVKHWHGAGEHSKMSHIAISPNAKENKATWLEKVELAKSDPKAELQKMSQSTPLIDKQLAIVPIAFYSARGELAPLKSALEQGLARGLTVSELQEIFAHQYAYAGFPRALNGLLTLQNLLKERAEKGIGDEQDNPTAKTGPTDYYALGTHTLNTLNGRDNSAILWHFEGIDYALKAHLFGYLFSRDNLSAVNREIVTVSTLAGLETVQSQLRSHLGILRNLGLNEVELKRIIAELSKLNLMAADKANEVLEQVLKG</sequence>
<dbReference type="RefSeq" id="WP_077415099.1">
    <property type="nucleotide sequence ID" value="NZ_MLHJ01000018.1"/>
</dbReference>
<dbReference type="Gene3D" id="1.20.1290.10">
    <property type="entry name" value="AhpD-like"/>
    <property type="match status" value="1"/>
</dbReference>
<dbReference type="InterPro" id="IPR047263">
    <property type="entry name" value="HNL-like_cupin"/>
</dbReference>
<dbReference type="SUPFAM" id="SSF69118">
    <property type="entry name" value="AhpD-like"/>
    <property type="match status" value="1"/>
</dbReference>
<dbReference type="EMBL" id="MLHJ01000018">
    <property type="protein sequence ID" value="OOF44348.1"/>
    <property type="molecule type" value="Genomic_DNA"/>
</dbReference>
<gene>
    <name evidence="3" type="ORF">BKK50_02715</name>
</gene>